<gene>
    <name evidence="4" type="primary">WBGene00280733</name>
</gene>
<evidence type="ECO:0000256" key="3">
    <source>
        <dbReference type="ARBA" id="ARBA00023049"/>
    </source>
</evidence>
<keyword evidence="3" id="KW-0645">Protease</keyword>
<keyword evidence="1" id="KW-0479">Metal-binding</keyword>
<keyword evidence="5" id="KW-1185">Reference proteome</keyword>
<accession>A0A8R1Z2Y3</accession>
<dbReference type="InterPro" id="IPR000742">
    <property type="entry name" value="EGF"/>
</dbReference>
<sequence>MRTESSIGKVEIEINHLWLQMPCRRNQFFSLFFVQKHLSGFSIDHELPTIYAKPDFLIYETVRPLLAPDDVTSKSVFEVRKRLKTDFDVTSSGANKGSNCAKSFGICPTLSRTPSYQGSMDGPQATFWDTQLINKMYKCTDKCAKQMPCWNGGVTDGTSCSKCFCPKGWAGTYCETRPTNAQVISVDTTVQKV</sequence>
<dbReference type="PANTHER" id="PTHR10127:SF793">
    <property type="entry name" value="ZINC METALLOPROTEINASE NAS-31"/>
    <property type="match status" value="1"/>
</dbReference>
<dbReference type="AlphaFoldDB" id="A0A2A6D1X7"/>
<dbReference type="PROSITE" id="PS01186">
    <property type="entry name" value="EGF_2"/>
    <property type="match status" value="1"/>
</dbReference>
<keyword evidence="2" id="KW-0862">Zinc</keyword>
<keyword evidence="3" id="KW-0482">Metalloprotease</keyword>
<evidence type="ECO:0000313" key="5">
    <source>
        <dbReference type="Proteomes" id="UP000005239"/>
    </source>
</evidence>
<reference evidence="4" key="2">
    <citation type="submission" date="2022-06" db="UniProtKB">
        <authorList>
            <consortium name="EnsemblMetazoa"/>
        </authorList>
    </citation>
    <scope>IDENTIFICATION</scope>
    <source>
        <strain evidence="4">PS312</strain>
    </source>
</reference>
<name>A0A2A6D1X7_PRIPA</name>
<keyword evidence="3" id="KW-0378">Hydrolase</keyword>
<organism evidence="4 5">
    <name type="scientific">Pristionchus pacificus</name>
    <name type="common">Parasitic nematode worm</name>
    <dbReference type="NCBI Taxonomy" id="54126"/>
    <lineage>
        <taxon>Eukaryota</taxon>
        <taxon>Metazoa</taxon>
        <taxon>Ecdysozoa</taxon>
        <taxon>Nematoda</taxon>
        <taxon>Chromadorea</taxon>
        <taxon>Rhabditida</taxon>
        <taxon>Rhabditina</taxon>
        <taxon>Diplogasteromorpha</taxon>
        <taxon>Diplogasteroidea</taxon>
        <taxon>Neodiplogasteridae</taxon>
        <taxon>Pristionchus</taxon>
    </lineage>
</organism>
<reference evidence="5" key="1">
    <citation type="journal article" date="2008" name="Nat. Genet.">
        <title>The Pristionchus pacificus genome provides a unique perspective on nematode lifestyle and parasitism.</title>
        <authorList>
            <person name="Dieterich C."/>
            <person name="Clifton S.W."/>
            <person name="Schuster L.N."/>
            <person name="Chinwalla A."/>
            <person name="Delehaunty K."/>
            <person name="Dinkelacker I."/>
            <person name="Fulton L."/>
            <person name="Fulton R."/>
            <person name="Godfrey J."/>
            <person name="Minx P."/>
            <person name="Mitreva M."/>
            <person name="Roeseler W."/>
            <person name="Tian H."/>
            <person name="Witte H."/>
            <person name="Yang S.P."/>
            <person name="Wilson R.K."/>
            <person name="Sommer R.J."/>
        </authorList>
    </citation>
    <scope>NUCLEOTIDE SEQUENCE [LARGE SCALE GENOMIC DNA]</scope>
    <source>
        <strain evidence="5">PS312</strain>
    </source>
</reference>
<dbReference type="GO" id="GO:0046872">
    <property type="term" value="F:metal ion binding"/>
    <property type="evidence" value="ECO:0007669"/>
    <property type="project" value="UniProtKB-KW"/>
</dbReference>
<dbReference type="GO" id="GO:0005615">
    <property type="term" value="C:extracellular space"/>
    <property type="evidence" value="ECO:0000318"/>
    <property type="project" value="GO_Central"/>
</dbReference>
<dbReference type="Proteomes" id="UP000005239">
    <property type="component" value="Unassembled WGS sequence"/>
</dbReference>
<dbReference type="OrthoDB" id="291007at2759"/>
<dbReference type="GO" id="GO:0004222">
    <property type="term" value="F:metalloendopeptidase activity"/>
    <property type="evidence" value="ECO:0000318"/>
    <property type="project" value="GO_Central"/>
</dbReference>
<protein>
    <submittedName>
        <fullName evidence="4">Uncharacterized protein</fullName>
    </submittedName>
</protein>
<evidence type="ECO:0000313" key="4">
    <source>
        <dbReference type="EnsemblMetazoa" id="PPA42364.1"/>
    </source>
</evidence>
<evidence type="ECO:0000256" key="1">
    <source>
        <dbReference type="ARBA" id="ARBA00022723"/>
    </source>
</evidence>
<proteinExistence type="predicted"/>
<accession>A0A2A6D1X7</accession>
<dbReference type="PROSITE" id="PS00022">
    <property type="entry name" value="EGF_1"/>
    <property type="match status" value="1"/>
</dbReference>
<dbReference type="EnsemblMetazoa" id="PPA42364.1">
    <property type="protein sequence ID" value="PPA42364.1"/>
    <property type="gene ID" value="WBGene00280733"/>
</dbReference>
<evidence type="ECO:0000256" key="2">
    <source>
        <dbReference type="ARBA" id="ARBA00022833"/>
    </source>
</evidence>
<dbReference type="PANTHER" id="PTHR10127">
    <property type="entry name" value="DISCOIDIN, CUB, EGF, LAMININ , AND ZINC METALLOPROTEASE DOMAIN CONTAINING"/>
    <property type="match status" value="1"/>
</dbReference>